<dbReference type="PANTHER" id="PTHR28027:SF1">
    <property type="entry name" value="CAMP INDEPENDENT REGULATORY PROTEIN (AFU_ORTHOLOGUE AFUA_3G09640)"/>
    <property type="match status" value="1"/>
</dbReference>
<reference evidence="2" key="1">
    <citation type="submission" date="2021-02" db="EMBL/GenBank/DDBJ databases">
        <authorList>
            <person name="Nieuwenhuis M."/>
            <person name="Van De Peppel L.J.J."/>
        </authorList>
    </citation>
    <scope>NUCLEOTIDE SEQUENCE</scope>
    <source>
        <strain evidence="2">D49</strain>
    </source>
</reference>
<keyword evidence="3" id="KW-1185">Reference proteome</keyword>
<name>A0A9P7GS12_9AGAR</name>
<dbReference type="AlphaFoldDB" id="A0A9P7GS12"/>
<dbReference type="PANTHER" id="PTHR28027">
    <property type="entry name" value="TRANSCRIPTIONAL REGULATOR MIT1"/>
    <property type="match status" value="1"/>
</dbReference>
<reference evidence="2" key="2">
    <citation type="submission" date="2021-10" db="EMBL/GenBank/DDBJ databases">
        <title>Phylogenomics reveals ancestral predisposition of the termite-cultivated fungus Termitomyces towards a domesticated lifestyle.</title>
        <authorList>
            <person name="Auxier B."/>
            <person name="Grum-Grzhimaylo A."/>
            <person name="Cardenas M.E."/>
            <person name="Lodge J.D."/>
            <person name="Laessoe T."/>
            <person name="Pedersen O."/>
            <person name="Smith M.E."/>
            <person name="Kuyper T.W."/>
            <person name="Franco-Molano E.A."/>
            <person name="Baroni T.J."/>
            <person name="Aanen D.K."/>
        </authorList>
    </citation>
    <scope>NUCLEOTIDE SEQUENCE</scope>
    <source>
        <strain evidence="2">D49</strain>
    </source>
</reference>
<evidence type="ECO:0000313" key="2">
    <source>
        <dbReference type="EMBL" id="KAG5653523.1"/>
    </source>
</evidence>
<proteinExistence type="predicted"/>
<gene>
    <name evidence="2" type="ORF">H0H81_012597</name>
</gene>
<dbReference type="EMBL" id="JABCKI010000048">
    <property type="protein sequence ID" value="KAG5653523.1"/>
    <property type="molecule type" value="Genomic_DNA"/>
</dbReference>
<dbReference type="InterPro" id="IPR018608">
    <property type="entry name" value="Gti1/Pac2"/>
</dbReference>
<evidence type="ECO:0000256" key="1">
    <source>
        <dbReference type="SAM" id="MobiDB-lite"/>
    </source>
</evidence>
<protein>
    <recommendedName>
        <fullName evidence="4">Gti1/Pac2 family-domain-containing protein</fullName>
    </recommendedName>
</protein>
<feature type="compositionally biased region" description="Basic and acidic residues" evidence="1">
    <location>
        <begin position="360"/>
        <end position="382"/>
    </location>
</feature>
<dbReference type="GO" id="GO:0003677">
    <property type="term" value="F:DNA binding"/>
    <property type="evidence" value="ECO:0007669"/>
    <property type="project" value="TreeGrafter"/>
</dbReference>
<evidence type="ECO:0000313" key="3">
    <source>
        <dbReference type="Proteomes" id="UP000717328"/>
    </source>
</evidence>
<accession>A0A9P7GS12</accession>
<feature type="region of interest" description="Disordered" evidence="1">
    <location>
        <begin position="124"/>
        <end position="149"/>
    </location>
</feature>
<dbReference type="Pfam" id="PF09729">
    <property type="entry name" value="Gti1_Pac2"/>
    <property type="match status" value="1"/>
</dbReference>
<evidence type="ECO:0008006" key="4">
    <source>
        <dbReference type="Google" id="ProtNLM"/>
    </source>
</evidence>
<feature type="region of interest" description="Disordered" evidence="1">
    <location>
        <begin position="322"/>
        <end position="382"/>
    </location>
</feature>
<feature type="region of interest" description="Disordered" evidence="1">
    <location>
        <begin position="181"/>
        <end position="216"/>
    </location>
</feature>
<comment type="caution">
    <text evidence="2">The sequence shown here is derived from an EMBL/GenBank/DDBJ whole genome shotgun (WGS) entry which is preliminary data.</text>
</comment>
<dbReference type="OrthoDB" id="5572844at2759"/>
<organism evidence="2 3">
    <name type="scientific">Sphagnurus paluster</name>
    <dbReference type="NCBI Taxonomy" id="117069"/>
    <lineage>
        <taxon>Eukaryota</taxon>
        <taxon>Fungi</taxon>
        <taxon>Dikarya</taxon>
        <taxon>Basidiomycota</taxon>
        <taxon>Agaricomycotina</taxon>
        <taxon>Agaricomycetes</taxon>
        <taxon>Agaricomycetidae</taxon>
        <taxon>Agaricales</taxon>
        <taxon>Tricholomatineae</taxon>
        <taxon>Lyophyllaceae</taxon>
        <taxon>Sphagnurus</taxon>
    </lineage>
</organism>
<feature type="compositionally biased region" description="Basic and acidic residues" evidence="1">
    <location>
        <begin position="322"/>
        <end position="353"/>
    </location>
</feature>
<sequence>MVTRRLDAEERLALSPGCIYVWEERGPHSEITGLGIERFTEGRRWTPSRVRDEFLFYYEREPAPRPHDWDQLVKQTYSVWVDTEKGRRKWHLTAYFTDRTVNDLRTVDDIHRLKDLVVPPGLYQSTRVAKSRNRSEDPSNKSKAQHSTVSRTYAPFSHYNHYPQHPPSATVSESVTMYDPYKKYPANQHHPTEASLDNPVSSYHHPRVTSPPSSASPPLLPSIAYLSSAPSSCIALLNSPGPSKTSIPPMLPTNPPLWRGAPNPSYSTQKDLTSAVCHSEPRSLPPVSTVLDSNHFPPPLVKVSSRRGSIYTYDASYAPVGSHRESSYELASHDGSSDSDAGRRESFGPERELALAPIHALERRHPYRRDPLDDKALRLLPR</sequence>
<dbReference type="Proteomes" id="UP000717328">
    <property type="component" value="Unassembled WGS sequence"/>
</dbReference>